<sequence>MAAVAGARSVFRSASLRNAAAKVASGGRKPSAGASAFLRPSGVSRVAVRSPIEMSSFCLESLLPMHSATASALLTSMLSVSRRRYGWLLEVGNDDV</sequence>
<dbReference type="AlphaFoldDB" id="A0A7I8IXM3"/>
<protein>
    <submittedName>
        <fullName evidence="1">Uncharacterized protein</fullName>
    </submittedName>
</protein>
<dbReference type="PANTHER" id="PTHR33156">
    <property type="entry name" value="OS02G0230000 PROTEIN"/>
    <property type="match status" value="1"/>
</dbReference>
<dbReference type="PANTHER" id="PTHR33156:SF59">
    <property type="entry name" value="PROTEIN NUCLEAR FUSION DEFECTIVE 6, CHLOROPLASTIC_MITOCHONDRIAL-LIKE"/>
    <property type="match status" value="1"/>
</dbReference>
<dbReference type="GO" id="GO:0005739">
    <property type="term" value="C:mitochondrion"/>
    <property type="evidence" value="ECO:0007669"/>
    <property type="project" value="TreeGrafter"/>
</dbReference>
<reference evidence="1" key="1">
    <citation type="submission" date="2019-12" db="EMBL/GenBank/DDBJ databases">
        <authorList>
            <person name="Scholz U."/>
            <person name="Mascher M."/>
            <person name="Fiebig A."/>
        </authorList>
    </citation>
    <scope>NUCLEOTIDE SEQUENCE</scope>
</reference>
<evidence type="ECO:0000313" key="1">
    <source>
        <dbReference type="EMBL" id="CAA2622246.1"/>
    </source>
</evidence>
<dbReference type="EMBL" id="LR743593">
    <property type="protein sequence ID" value="CAA2622246.1"/>
    <property type="molecule type" value="Genomic_DNA"/>
</dbReference>
<evidence type="ECO:0000313" key="3">
    <source>
        <dbReference type="Proteomes" id="UP000663760"/>
    </source>
</evidence>
<gene>
    <name evidence="1" type="ORF">SI7747_06008296</name>
    <name evidence="2" type="ORF">SI8410_06008938</name>
</gene>
<dbReference type="EMBL" id="LR746269">
    <property type="protein sequence ID" value="CAA7398273.1"/>
    <property type="molecule type" value="Genomic_DNA"/>
</dbReference>
<dbReference type="OrthoDB" id="736963at2759"/>
<organism evidence="1">
    <name type="scientific">Spirodela intermedia</name>
    <name type="common">Intermediate duckweed</name>
    <dbReference type="NCBI Taxonomy" id="51605"/>
    <lineage>
        <taxon>Eukaryota</taxon>
        <taxon>Viridiplantae</taxon>
        <taxon>Streptophyta</taxon>
        <taxon>Embryophyta</taxon>
        <taxon>Tracheophyta</taxon>
        <taxon>Spermatophyta</taxon>
        <taxon>Magnoliopsida</taxon>
        <taxon>Liliopsida</taxon>
        <taxon>Araceae</taxon>
        <taxon>Lemnoideae</taxon>
        <taxon>Spirodela</taxon>
    </lineage>
</organism>
<accession>A0A7I8IXM3</accession>
<proteinExistence type="predicted"/>
<keyword evidence="3" id="KW-1185">Reference proteome</keyword>
<dbReference type="Proteomes" id="UP000663760">
    <property type="component" value="Chromosome 6"/>
</dbReference>
<dbReference type="InterPro" id="IPR043459">
    <property type="entry name" value="NFD6/NOXY2-like"/>
</dbReference>
<name>A0A7I8IXM3_SPIIN</name>
<evidence type="ECO:0000313" key="2">
    <source>
        <dbReference type="EMBL" id="CAA7398273.1"/>
    </source>
</evidence>